<comment type="subunit">
    <text evidence="12">Homotetramer; dimer of dimers.</text>
</comment>
<evidence type="ECO:0000256" key="6">
    <source>
        <dbReference type="ARBA" id="ARBA00022605"/>
    </source>
</evidence>
<evidence type="ECO:0000256" key="2">
    <source>
        <dbReference type="ARBA" id="ARBA00005120"/>
    </source>
</evidence>
<feature type="binding site" evidence="12">
    <location>
        <position position="218"/>
    </location>
    <ligand>
        <name>pyruvate</name>
        <dbReference type="ChEBI" id="CHEBI:15361"/>
    </ligand>
</feature>
<evidence type="ECO:0000256" key="3">
    <source>
        <dbReference type="ARBA" id="ARBA00007592"/>
    </source>
</evidence>
<comment type="subcellular location">
    <subcellularLocation>
        <location evidence="12">Cytoplasm</location>
    </subcellularLocation>
</comment>
<gene>
    <name evidence="12 14" type="primary">dapA</name>
    <name evidence="14" type="ORF">H9639_13575</name>
</gene>
<evidence type="ECO:0000256" key="4">
    <source>
        <dbReference type="ARBA" id="ARBA00012086"/>
    </source>
</evidence>
<dbReference type="EMBL" id="JACSQD010000006">
    <property type="protein sequence ID" value="MBD7996329.1"/>
    <property type="molecule type" value="Genomic_DNA"/>
</dbReference>
<dbReference type="SMART" id="SM01130">
    <property type="entry name" value="DHDPS"/>
    <property type="match status" value="1"/>
</dbReference>
<protein>
    <recommendedName>
        <fullName evidence="4 12">4-hydroxy-tetrahydrodipicolinate synthase</fullName>
        <shortName evidence="12">HTPA synthase</shortName>
        <ecNumber evidence="4 12">4.3.3.7</ecNumber>
    </recommendedName>
</protein>
<dbReference type="Pfam" id="PF00701">
    <property type="entry name" value="DHDPS"/>
    <property type="match status" value="1"/>
</dbReference>
<dbReference type="PANTHER" id="PTHR12128">
    <property type="entry name" value="DIHYDRODIPICOLINATE SYNTHASE"/>
    <property type="match status" value="1"/>
</dbReference>
<dbReference type="Gene3D" id="3.20.20.70">
    <property type="entry name" value="Aldolase class I"/>
    <property type="match status" value="1"/>
</dbReference>
<dbReference type="PRINTS" id="PR00146">
    <property type="entry name" value="DHPICSNTHASE"/>
</dbReference>
<feature type="binding site" evidence="12">
    <location>
        <position position="61"/>
    </location>
    <ligand>
        <name>pyruvate</name>
        <dbReference type="ChEBI" id="CHEBI:15361"/>
    </ligand>
</feature>
<dbReference type="InterPro" id="IPR020624">
    <property type="entry name" value="Schiff_base-form_aldolases_CS"/>
</dbReference>
<dbReference type="CDD" id="cd00950">
    <property type="entry name" value="DHDPS"/>
    <property type="match status" value="1"/>
</dbReference>
<dbReference type="InterPro" id="IPR020625">
    <property type="entry name" value="Schiff_base-form_aldolases_AS"/>
</dbReference>
<dbReference type="InterPro" id="IPR013785">
    <property type="entry name" value="Aldolase_TIM"/>
</dbReference>
<comment type="caution">
    <text evidence="12">Was originally thought to be a dihydrodipicolinate synthase (DHDPS), catalyzing the condensation of (S)-aspartate-beta-semialdehyde [(S)-ASA] and pyruvate to dihydrodipicolinate (DHDP). However, it was shown in E.coli that the product of the enzymatic reaction is not dihydrodipicolinate but in fact (4S)-4-hydroxy-2,3,4,5-tetrahydro-(2S)-dipicolinic acid (HTPA), and that the consecutive dehydration reaction leading to DHDP is not spontaneous but catalyzed by DapB.</text>
</comment>
<dbReference type="InterPro" id="IPR002220">
    <property type="entry name" value="DapA-like"/>
</dbReference>
<keyword evidence="15" id="KW-1185">Reference proteome</keyword>
<evidence type="ECO:0000256" key="10">
    <source>
        <dbReference type="ARBA" id="ARBA00023270"/>
    </source>
</evidence>
<keyword evidence="8 12" id="KW-0457">Lysine biosynthesis</keyword>
<proteinExistence type="inferred from homology"/>
<comment type="catalytic activity">
    <reaction evidence="11 12">
        <text>L-aspartate 4-semialdehyde + pyruvate = (2S,4S)-4-hydroxy-2,3,4,5-tetrahydrodipicolinate + H2O + H(+)</text>
        <dbReference type="Rhea" id="RHEA:34171"/>
        <dbReference type="ChEBI" id="CHEBI:15361"/>
        <dbReference type="ChEBI" id="CHEBI:15377"/>
        <dbReference type="ChEBI" id="CHEBI:15378"/>
        <dbReference type="ChEBI" id="CHEBI:67139"/>
        <dbReference type="ChEBI" id="CHEBI:537519"/>
        <dbReference type="EC" id="4.3.3.7"/>
    </reaction>
</comment>
<keyword evidence="9 12" id="KW-0456">Lyase</keyword>
<dbReference type="EC" id="4.3.3.7" evidence="4 12"/>
<evidence type="ECO:0000256" key="1">
    <source>
        <dbReference type="ARBA" id="ARBA00003294"/>
    </source>
</evidence>
<evidence type="ECO:0000256" key="12">
    <source>
        <dbReference type="HAMAP-Rule" id="MF_00418"/>
    </source>
</evidence>
<dbReference type="PROSITE" id="PS00665">
    <property type="entry name" value="DHDPS_1"/>
    <property type="match status" value="1"/>
</dbReference>
<evidence type="ECO:0000313" key="14">
    <source>
        <dbReference type="EMBL" id="MBD7996329.1"/>
    </source>
</evidence>
<evidence type="ECO:0000256" key="8">
    <source>
        <dbReference type="ARBA" id="ARBA00023154"/>
    </source>
</evidence>
<comment type="caution">
    <text evidence="14">The sequence shown here is derived from an EMBL/GenBank/DDBJ whole genome shotgun (WGS) entry which is preliminary data.</text>
</comment>
<evidence type="ECO:0000256" key="13">
    <source>
        <dbReference type="PIRNR" id="PIRNR001365"/>
    </source>
</evidence>
<dbReference type="GO" id="GO:0008840">
    <property type="term" value="F:4-hydroxy-tetrahydrodipicolinate synthase activity"/>
    <property type="evidence" value="ECO:0007669"/>
    <property type="project" value="UniProtKB-EC"/>
</dbReference>
<organism evidence="14 15">
    <name type="scientific">Arthrobacter gallicola</name>
    <dbReference type="NCBI Taxonomy" id="2762225"/>
    <lineage>
        <taxon>Bacteria</taxon>
        <taxon>Bacillati</taxon>
        <taxon>Actinomycetota</taxon>
        <taxon>Actinomycetes</taxon>
        <taxon>Micrococcales</taxon>
        <taxon>Micrococcaceae</taxon>
        <taxon>Arthrobacter</taxon>
    </lineage>
</organism>
<keyword evidence="10 12" id="KW-0704">Schiff base</keyword>
<comment type="pathway">
    <text evidence="2 12">Amino-acid biosynthesis; L-lysine biosynthesis via DAP pathway; (S)-tetrahydrodipicolinate from L-aspartate: step 3/4.</text>
</comment>
<comment type="function">
    <text evidence="1 12">Catalyzes the condensation of (S)-aspartate-beta-semialdehyde [(S)-ASA] and pyruvate to 4-hydroxy-tetrahydrodipicolinate (HTPA).</text>
</comment>
<feature type="active site" description="Schiff-base intermediate with substrate" evidence="12">
    <location>
        <position position="178"/>
    </location>
</feature>
<feature type="site" description="Part of a proton relay during catalysis" evidence="12">
    <location>
        <position position="124"/>
    </location>
</feature>
<dbReference type="SUPFAM" id="SSF51569">
    <property type="entry name" value="Aldolase"/>
    <property type="match status" value="1"/>
</dbReference>
<dbReference type="InterPro" id="IPR005263">
    <property type="entry name" value="DapA"/>
</dbReference>
<dbReference type="RefSeq" id="WP_191808611.1">
    <property type="nucleotide sequence ID" value="NZ_JACSQD010000006.1"/>
</dbReference>
<reference evidence="14 15" key="1">
    <citation type="submission" date="2020-08" db="EMBL/GenBank/DDBJ databases">
        <title>A Genomic Blueprint of the Chicken Gut Microbiome.</title>
        <authorList>
            <person name="Gilroy R."/>
            <person name="Ravi A."/>
            <person name="Getino M."/>
            <person name="Pursley I."/>
            <person name="Horton D.L."/>
            <person name="Alikhan N.-F."/>
            <person name="Baker D."/>
            <person name="Gharbi K."/>
            <person name="Hall N."/>
            <person name="Watson M."/>
            <person name="Adriaenssens E.M."/>
            <person name="Foster-Nyarko E."/>
            <person name="Jarju S."/>
            <person name="Secka A."/>
            <person name="Antonio M."/>
            <person name="Oren A."/>
            <person name="Chaudhuri R."/>
            <person name="La Ragione R.M."/>
            <person name="Hildebrand F."/>
            <person name="Pallen M.J."/>
        </authorList>
    </citation>
    <scope>NUCLEOTIDE SEQUENCE [LARGE SCALE GENOMIC DNA]</scope>
    <source>
        <strain evidence="14 15">Sa2CUA1</strain>
    </source>
</reference>
<dbReference type="PIRSF" id="PIRSF001365">
    <property type="entry name" value="DHDPS"/>
    <property type="match status" value="1"/>
</dbReference>
<keyword evidence="6 12" id="KW-0028">Amino-acid biosynthesis</keyword>
<dbReference type="PROSITE" id="PS00666">
    <property type="entry name" value="DHDPS_2"/>
    <property type="match status" value="1"/>
</dbReference>
<name>A0ABR8UUY4_9MICC</name>
<evidence type="ECO:0000256" key="5">
    <source>
        <dbReference type="ARBA" id="ARBA00022490"/>
    </source>
</evidence>
<evidence type="ECO:0000256" key="7">
    <source>
        <dbReference type="ARBA" id="ARBA00022915"/>
    </source>
</evidence>
<comment type="similarity">
    <text evidence="3 12 13">Belongs to the DapA family.</text>
</comment>
<accession>A0ABR8UUY4</accession>
<feature type="active site" description="Proton donor/acceptor" evidence="12">
    <location>
        <position position="150"/>
    </location>
</feature>
<keyword evidence="7 12" id="KW-0220">Diaminopimelate biosynthesis</keyword>
<dbReference type="NCBIfam" id="TIGR00674">
    <property type="entry name" value="dapA"/>
    <property type="match status" value="1"/>
</dbReference>
<evidence type="ECO:0000256" key="11">
    <source>
        <dbReference type="ARBA" id="ARBA00047836"/>
    </source>
</evidence>
<dbReference type="HAMAP" id="MF_00418">
    <property type="entry name" value="DapA"/>
    <property type="match status" value="1"/>
</dbReference>
<sequence>MFSETAFQESPVAEAAFGRVLTAMVTPFDAAGKLDQPGAAELVRWLCRDGWNDGVVVNGTTGESFATSNWEKASMVHAASSVLQGTGKKVIAGVGSGDTAHSIALAQEAAAQYADGLLVVAPYYSRPSQAGLLRHFLAVADSTDLPVMLYDIPKRTGVAISPETLAAASRHPRIVAVKDAKGDLESTSKVIAETGLAYYSGDDALNLPLLSVGAAGFVSVVGHVAAHRLSALLAAYSEGRVKDALQIHRSLLPVYTGAFRAPAAASIKALLNRLGLPSGPVRLPLVDLTGPELALFLQDVETSGLSEVLLPAQVQ</sequence>
<evidence type="ECO:0000256" key="9">
    <source>
        <dbReference type="ARBA" id="ARBA00023239"/>
    </source>
</evidence>
<dbReference type="Proteomes" id="UP000609874">
    <property type="component" value="Unassembled WGS sequence"/>
</dbReference>
<dbReference type="PANTHER" id="PTHR12128:SF66">
    <property type="entry name" value="4-HYDROXY-2-OXOGLUTARATE ALDOLASE, MITOCHONDRIAL"/>
    <property type="match status" value="1"/>
</dbReference>
<feature type="site" description="Part of a proton relay during catalysis" evidence="12">
    <location>
        <position position="60"/>
    </location>
</feature>
<evidence type="ECO:0000313" key="15">
    <source>
        <dbReference type="Proteomes" id="UP000609874"/>
    </source>
</evidence>
<keyword evidence="5 12" id="KW-0963">Cytoplasm</keyword>